<dbReference type="Proteomes" id="UP000834106">
    <property type="component" value="Chromosome 19"/>
</dbReference>
<dbReference type="PANTHER" id="PTHR46175:SF5">
    <property type="entry name" value="ADAGIO PROTEIN 1"/>
    <property type="match status" value="1"/>
</dbReference>
<dbReference type="Gene3D" id="2.120.10.80">
    <property type="entry name" value="Kelch-type beta propeller"/>
    <property type="match status" value="1"/>
</dbReference>
<organism evidence="1 2">
    <name type="scientific">Fraxinus pennsylvanica</name>
    <dbReference type="NCBI Taxonomy" id="56036"/>
    <lineage>
        <taxon>Eukaryota</taxon>
        <taxon>Viridiplantae</taxon>
        <taxon>Streptophyta</taxon>
        <taxon>Embryophyta</taxon>
        <taxon>Tracheophyta</taxon>
        <taxon>Spermatophyta</taxon>
        <taxon>Magnoliopsida</taxon>
        <taxon>eudicotyledons</taxon>
        <taxon>Gunneridae</taxon>
        <taxon>Pentapetalae</taxon>
        <taxon>asterids</taxon>
        <taxon>lamiids</taxon>
        <taxon>Lamiales</taxon>
        <taxon>Oleaceae</taxon>
        <taxon>Oleeae</taxon>
        <taxon>Fraxinus</taxon>
    </lineage>
</organism>
<name>A0AAD2EB79_9LAMI</name>
<dbReference type="SUPFAM" id="SSF117281">
    <property type="entry name" value="Kelch motif"/>
    <property type="match status" value="1"/>
</dbReference>
<dbReference type="GO" id="GO:0009637">
    <property type="term" value="P:response to blue light"/>
    <property type="evidence" value="ECO:0007669"/>
    <property type="project" value="TreeGrafter"/>
</dbReference>
<proteinExistence type="predicted"/>
<evidence type="ECO:0000313" key="1">
    <source>
        <dbReference type="EMBL" id="CAI9782938.1"/>
    </source>
</evidence>
<keyword evidence="2" id="KW-1185">Reference proteome</keyword>
<dbReference type="AlphaFoldDB" id="A0AAD2EB79"/>
<accession>A0AAD2EB79</accession>
<gene>
    <name evidence="1" type="ORF">FPE_LOCUS30368</name>
</gene>
<evidence type="ECO:0000313" key="2">
    <source>
        <dbReference type="Proteomes" id="UP000834106"/>
    </source>
</evidence>
<dbReference type="InterPro" id="IPR015915">
    <property type="entry name" value="Kelch-typ_b-propeller"/>
</dbReference>
<dbReference type="GO" id="GO:0005634">
    <property type="term" value="C:nucleus"/>
    <property type="evidence" value="ECO:0007669"/>
    <property type="project" value="TreeGrafter"/>
</dbReference>
<dbReference type="PANTHER" id="PTHR46175">
    <property type="entry name" value="BACTERIOOPSIN TRANSCRIPTIONAL ACTIVATOR"/>
    <property type="match status" value="1"/>
</dbReference>
<dbReference type="GO" id="GO:0005829">
    <property type="term" value="C:cytosol"/>
    <property type="evidence" value="ECO:0007669"/>
    <property type="project" value="TreeGrafter"/>
</dbReference>
<protein>
    <submittedName>
        <fullName evidence="1">Uncharacterized protein</fullName>
    </submittedName>
</protein>
<dbReference type="GO" id="GO:0019005">
    <property type="term" value="C:SCF ubiquitin ligase complex"/>
    <property type="evidence" value="ECO:0007669"/>
    <property type="project" value="TreeGrafter"/>
</dbReference>
<sequence length="115" mass="12570">MERDNSRVDSTTTFGSHIICLRWWENFDVWGLAKSGPLQFRSSDVFTMDVSMDEQCWRCVTSSGMPGAENPGGIAPPARLDHVVVSLPGGRILVIGGFVASLHSASQLYTLDPTK</sequence>
<dbReference type="GO" id="GO:0007623">
    <property type="term" value="P:circadian rhythm"/>
    <property type="evidence" value="ECO:0007669"/>
    <property type="project" value="TreeGrafter"/>
</dbReference>
<dbReference type="EMBL" id="OU503054">
    <property type="protein sequence ID" value="CAI9782938.1"/>
    <property type="molecule type" value="Genomic_DNA"/>
</dbReference>
<reference evidence="1" key="1">
    <citation type="submission" date="2023-05" db="EMBL/GenBank/DDBJ databases">
        <authorList>
            <person name="Huff M."/>
        </authorList>
    </citation>
    <scope>NUCLEOTIDE SEQUENCE</scope>
</reference>